<feature type="compositionally biased region" description="Basic and acidic residues" evidence="1">
    <location>
        <begin position="441"/>
        <end position="477"/>
    </location>
</feature>
<protein>
    <submittedName>
        <fullName evidence="3">Flagellar hook-length control protein FliK</fullName>
    </submittedName>
</protein>
<name>A0ABT8APA1_9HYPH</name>
<dbReference type="Pfam" id="PF02120">
    <property type="entry name" value="Flg_hook"/>
    <property type="match status" value="1"/>
</dbReference>
<keyword evidence="3" id="KW-0966">Cell projection</keyword>
<dbReference type="InterPro" id="IPR021136">
    <property type="entry name" value="Flagellar_hook_control-like_C"/>
</dbReference>
<dbReference type="CDD" id="cd17470">
    <property type="entry name" value="T3SS_Flik_C"/>
    <property type="match status" value="1"/>
</dbReference>
<evidence type="ECO:0000259" key="2">
    <source>
        <dbReference type="Pfam" id="PF02120"/>
    </source>
</evidence>
<feature type="region of interest" description="Disordered" evidence="1">
    <location>
        <begin position="1"/>
        <end position="84"/>
    </location>
</feature>
<comment type="caution">
    <text evidence="3">The sequence shown here is derived from an EMBL/GenBank/DDBJ whole genome shotgun (WGS) entry which is preliminary data.</text>
</comment>
<feature type="domain" description="Flagellar hook-length control protein-like C-terminal" evidence="2">
    <location>
        <begin position="343"/>
        <end position="416"/>
    </location>
</feature>
<dbReference type="EMBL" id="JAUFPT010000043">
    <property type="protein sequence ID" value="MDN3571682.1"/>
    <property type="molecule type" value="Genomic_DNA"/>
</dbReference>
<feature type="compositionally biased region" description="Basic and acidic residues" evidence="1">
    <location>
        <begin position="281"/>
        <end position="291"/>
    </location>
</feature>
<keyword evidence="3" id="KW-0969">Cilium</keyword>
<proteinExistence type="predicted"/>
<dbReference type="Gene3D" id="3.30.750.140">
    <property type="match status" value="1"/>
</dbReference>
<feature type="region of interest" description="Disordered" evidence="1">
    <location>
        <begin position="280"/>
        <end position="304"/>
    </location>
</feature>
<keyword evidence="4" id="KW-1185">Reference proteome</keyword>
<gene>
    <name evidence="3" type="ORF">QWZ18_13730</name>
</gene>
<feature type="compositionally biased region" description="Low complexity" evidence="1">
    <location>
        <begin position="328"/>
        <end position="344"/>
    </location>
</feature>
<evidence type="ECO:0000313" key="3">
    <source>
        <dbReference type="EMBL" id="MDN3571682.1"/>
    </source>
</evidence>
<accession>A0ABT8APA1</accession>
<keyword evidence="3" id="KW-0282">Flagellum</keyword>
<evidence type="ECO:0000256" key="1">
    <source>
        <dbReference type="SAM" id="MobiDB-lite"/>
    </source>
</evidence>
<feature type="compositionally biased region" description="Polar residues" evidence="1">
    <location>
        <begin position="1"/>
        <end position="10"/>
    </location>
</feature>
<sequence>MTPISATVQKSAPRADRDIASPQPEADHPNPPGAERRRDFGAVLREASDPSAASRAGATQGGPAAADAPTGQAGSVEAGATPAPTPVDPAAALLAHLLNTALPAVAAGAPASPLATVAAADGTPIAGGPDAPVRDGASATAATAGSAPFRSTGALAANARPGTQPAVAEEGATLRGAPKIAVLDRAVHFKPIVTDGAAPEPARPDPAAPATAQTVTPQPLRPAVPELVAAAAKTAAKIRIVPQPEPVPAVAASASAQGPDTTSLTAHEDSRAITGIARTVLDPEGRTDPERSSGPVAQEGAGASLPAGTVTTIAAAIRDTVDRVAEAAPAARVQADPPVRAAPDGPLRTLRIQLRPEDLGTVTVELRLTNGQLETHLRASRPETAALLHRDSAILTDLLKQAHFQAEVTVGQARPGDGGAPSGGSSAQGQPFSHGGARPDPGGERQRQAEQHRQAAVRGDGERTDETVRSRDGGVYL</sequence>
<feature type="region of interest" description="Disordered" evidence="1">
    <location>
        <begin position="412"/>
        <end position="477"/>
    </location>
</feature>
<evidence type="ECO:0000313" key="4">
    <source>
        <dbReference type="Proteomes" id="UP001244297"/>
    </source>
</evidence>
<feature type="region of interest" description="Disordered" evidence="1">
    <location>
        <begin position="196"/>
        <end position="215"/>
    </location>
</feature>
<dbReference type="RefSeq" id="WP_238288299.1">
    <property type="nucleotide sequence ID" value="NZ_BPQS01000012.1"/>
</dbReference>
<dbReference type="Proteomes" id="UP001244297">
    <property type="component" value="Unassembled WGS sequence"/>
</dbReference>
<feature type="region of interest" description="Disordered" evidence="1">
    <location>
        <begin position="328"/>
        <end position="348"/>
    </location>
</feature>
<reference evidence="4" key="1">
    <citation type="journal article" date="2019" name="Int. J. Syst. Evol. Microbiol.">
        <title>The Global Catalogue of Microorganisms (GCM) 10K type strain sequencing project: providing services to taxonomists for standard genome sequencing and annotation.</title>
        <authorList>
            <consortium name="The Broad Institute Genomics Platform"/>
            <consortium name="The Broad Institute Genome Sequencing Center for Infectious Disease"/>
            <person name="Wu L."/>
            <person name="Ma J."/>
        </authorList>
    </citation>
    <scope>NUCLEOTIDE SEQUENCE [LARGE SCALE GENOMIC DNA]</scope>
    <source>
        <strain evidence="4">CECT 7806</strain>
    </source>
</reference>
<organism evidence="3 4">
    <name type="scientific">Methylobacterium longum</name>
    <dbReference type="NCBI Taxonomy" id="767694"/>
    <lineage>
        <taxon>Bacteria</taxon>
        <taxon>Pseudomonadati</taxon>
        <taxon>Pseudomonadota</taxon>
        <taxon>Alphaproteobacteria</taxon>
        <taxon>Hyphomicrobiales</taxon>
        <taxon>Methylobacteriaceae</taxon>
        <taxon>Methylobacterium</taxon>
    </lineage>
</organism>
<dbReference type="InterPro" id="IPR038610">
    <property type="entry name" value="FliK-like_C_sf"/>
</dbReference>